<dbReference type="InterPro" id="IPR045097">
    <property type="entry name" value="Thymidate_synth/dCMP_Mease"/>
</dbReference>
<keyword evidence="7" id="KW-1185">Reference proteome</keyword>
<evidence type="ECO:0000256" key="3">
    <source>
        <dbReference type="ARBA" id="ARBA00022603"/>
    </source>
</evidence>
<dbReference type="Pfam" id="PF00303">
    <property type="entry name" value="Thymidylat_synt"/>
    <property type="match status" value="1"/>
</dbReference>
<dbReference type="GO" id="GO:0005739">
    <property type="term" value="C:mitochondrion"/>
    <property type="evidence" value="ECO:0007669"/>
    <property type="project" value="TreeGrafter"/>
</dbReference>
<name>A0A2G8L829_STIJA</name>
<evidence type="ECO:0000313" key="6">
    <source>
        <dbReference type="EMBL" id="PIK56414.1"/>
    </source>
</evidence>
<organism evidence="6 7">
    <name type="scientific">Stichopus japonicus</name>
    <name type="common">Sea cucumber</name>
    <dbReference type="NCBI Taxonomy" id="307972"/>
    <lineage>
        <taxon>Eukaryota</taxon>
        <taxon>Metazoa</taxon>
        <taxon>Echinodermata</taxon>
        <taxon>Eleutherozoa</taxon>
        <taxon>Echinozoa</taxon>
        <taxon>Holothuroidea</taxon>
        <taxon>Aspidochirotacea</taxon>
        <taxon>Aspidochirotida</taxon>
        <taxon>Stichopodidae</taxon>
        <taxon>Apostichopus</taxon>
    </lineage>
</organism>
<dbReference type="PANTHER" id="PTHR11548:SF2">
    <property type="entry name" value="THYMIDYLATE SYNTHASE"/>
    <property type="match status" value="1"/>
</dbReference>
<dbReference type="InterPro" id="IPR023451">
    <property type="entry name" value="Thymidate_synth/dCMP_Mease_dom"/>
</dbReference>
<dbReference type="SUPFAM" id="SSF55831">
    <property type="entry name" value="Thymidylate synthase/dCMP hydroxymethylase"/>
    <property type="match status" value="1"/>
</dbReference>
<dbReference type="OrthoDB" id="766at2759"/>
<dbReference type="PANTHER" id="PTHR11548">
    <property type="entry name" value="THYMIDYLATE SYNTHASE 1"/>
    <property type="match status" value="1"/>
</dbReference>
<accession>A0A2G8L829</accession>
<evidence type="ECO:0000313" key="7">
    <source>
        <dbReference type="Proteomes" id="UP000230750"/>
    </source>
</evidence>
<dbReference type="Gene3D" id="3.30.572.10">
    <property type="entry name" value="Thymidylate synthase/dCMP hydroxymethylase domain"/>
    <property type="match status" value="1"/>
</dbReference>
<sequence length="100" mass="12058">METLRISKVQIVYCTLFNFTTNLLSRPKFFVQCRLEKTLLSHYDFYLCFDVFSLQLERSPKPFPKLVIKRKVENIDDFKMEDFEIVGYKPYPKIKMEMSV</sequence>
<dbReference type="InterPro" id="IPR036926">
    <property type="entry name" value="Thymidate_synth/dCMP_Mease_sf"/>
</dbReference>
<evidence type="ECO:0000256" key="2">
    <source>
        <dbReference type="ARBA" id="ARBA00015931"/>
    </source>
</evidence>
<evidence type="ECO:0000256" key="4">
    <source>
        <dbReference type="ARBA" id="ARBA00022679"/>
    </source>
</evidence>
<protein>
    <recommendedName>
        <fullName evidence="2">Thymidylate synthase</fullName>
    </recommendedName>
</protein>
<reference evidence="6 7" key="1">
    <citation type="journal article" date="2017" name="PLoS Biol.">
        <title>The sea cucumber genome provides insights into morphological evolution and visceral regeneration.</title>
        <authorList>
            <person name="Zhang X."/>
            <person name="Sun L."/>
            <person name="Yuan J."/>
            <person name="Sun Y."/>
            <person name="Gao Y."/>
            <person name="Zhang L."/>
            <person name="Li S."/>
            <person name="Dai H."/>
            <person name="Hamel J.F."/>
            <person name="Liu C."/>
            <person name="Yu Y."/>
            <person name="Liu S."/>
            <person name="Lin W."/>
            <person name="Guo K."/>
            <person name="Jin S."/>
            <person name="Xu P."/>
            <person name="Storey K.B."/>
            <person name="Huan P."/>
            <person name="Zhang T."/>
            <person name="Zhou Y."/>
            <person name="Zhang J."/>
            <person name="Lin C."/>
            <person name="Li X."/>
            <person name="Xing L."/>
            <person name="Huo D."/>
            <person name="Sun M."/>
            <person name="Wang L."/>
            <person name="Mercier A."/>
            <person name="Li F."/>
            <person name="Yang H."/>
            <person name="Xiang J."/>
        </authorList>
    </citation>
    <scope>NUCLEOTIDE SEQUENCE [LARGE SCALE GENOMIC DNA]</scope>
    <source>
        <strain evidence="6">Shaxun</strain>
        <tissue evidence="6">Muscle</tissue>
    </source>
</reference>
<dbReference type="UniPathway" id="UPA00575"/>
<proteinExistence type="predicted"/>
<feature type="domain" description="Thymidylate synthase/dCMP hydroxymethylase" evidence="5">
    <location>
        <begin position="51"/>
        <end position="100"/>
    </location>
</feature>
<comment type="caution">
    <text evidence="6">The sequence shown here is derived from an EMBL/GenBank/DDBJ whole genome shotgun (WGS) entry which is preliminary data.</text>
</comment>
<comment type="pathway">
    <text evidence="1">Pyrimidine metabolism; dTTP biosynthesis.</text>
</comment>
<dbReference type="GO" id="GO:0032259">
    <property type="term" value="P:methylation"/>
    <property type="evidence" value="ECO:0007669"/>
    <property type="project" value="UniProtKB-KW"/>
</dbReference>
<dbReference type="GO" id="GO:0006235">
    <property type="term" value="P:dTTP biosynthetic process"/>
    <property type="evidence" value="ECO:0007669"/>
    <property type="project" value="UniProtKB-UniPathway"/>
</dbReference>
<dbReference type="GO" id="GO:0006231">
    <property type="term" value="P:dTMP biosynthetic process"/>
    <property type="evidence" value="ECO:0007669"/>
    <property type="project" value="TreeGrafter"/>
</dbReference>
<dbReference type="Proteomes" id="UP000230750">
    <property type="component" value="Unassembled WGS sequence"/>
</dbReference>
<evidence type="ECO:0000259" key="5">
    <source>
        <dbReference type="Pfam" id="PF00303"/>
    </source>
</evidence>
<keyword evidence="3" id="KW-0489">Methyltransferase</keyword>
<dbReference type="AlphaFoldDB" id="A0A2G8L829"/>
<gene>
    <name evidence="6" type="ORF">BSL78_06658</name>
</gene>
<dbReference type="GO" id="GO:0004799">
    <property type="term" value="F:thymidylate synthase activity"/>
    <property type="evidence" value="ECO:0007669"/>
    <property type="project" value="TreeGrafter"/>
</dbReference>
<dbReference type="GO" id="GO:0005829">
    <property type="term" value="C:cytosol"/>
    <property type="evidence" value="ECO:0007669"/>
    <property type="project" value="TreeGrafter"/>
</dbReference>
<keyword evidence="4" id="KW-0808">Transferase</keyword>
<dbReference type="EMBL" id="MRZV01000176">
    <property type="protein sequence ID" value="PIK56414.1"/>
    <property type="molecule type" value="Genomic_DNA"/>
</dbReference>
<evidence type="ECO:0000256" key="1">
    <source>
        <dbReference type="ARBA" id="ARBA00004992"/>
    </source>
</evidence>
<dbReference type="STRING" id="307972.A0A2G8L829"/>